<dbReference type="OrthoDB" id="27065at10239"/>
<accession>S4TP22</accession>
<reference evidence="2 3" key="1">
    <citation type="journal article" date="2013" name="BMC Genomics">
        <title>Genomic characterization provides new insight into Salmonella phage diversity.</title>
        <authorList>
            <person name="Moreno Switt A.I."/>
            <person name="Orsi R.H."/>
            <person name="den Bakker H.C."/>
            <person name="Vongkamjan K."/>
            <person name="Altier C."/>
            <person name="Wiedmann M."/>
        </authorList>
    </citation>
    <scope>NUCLEOTIDE SEQUENCE [LARGE SCALE GENOMIC DNA]</scope>
</reference>
<dbReference type="RefSeq" id="YP_008240174.1">
    <property type="nucleotide sequence ID" value="NC_021782.1"/>
</dbReference>
<keyword evidence="3" id="KW-1185">Reference proteome</keyword>
<dbReference type="Proteomes" id="UP000014996">
    <property type="component" value="Segment"/>
</dbReference>
<evidence type="ECO:0000256" key="1">
    <source>
        <dbReference type="SAM" id="MobiDB-lite"/>
    </source>
</evidence>
<organism evidence="2 3">
    <name type="scientific">Salmonella phage FSL SP-076</name>
    <dbReference type="NCBI Taxonomy" id="1173762"/>
    <lineage>
        <taxon>Viruses</taxon>
        <taxon>Duplodnaviria</taxon>
        <taxon>Heunggongvirae</taxon>
        <taxon>Uroviricota</taxon>
        <taxon>Caudoviricetes</taxon>
        <taxon>Schitoviridae</taxon>
        <taxon>Humphriesvirinae</taxon>
        <taxon>Ithacavirus</taxon>
        <taxon>Ithacavirus SP076</taxon>
    </lineage>
</organism>
<evidence type="ECO:0000313" key="3">
    <source>
        <dbReference type="Proteomes" id="UP000014996"/>
    </source>
</evidence>
<dbReference type="GeneID" id="16254537"/>
<dbReference type="EMBL" id="KC139520">
    <property type="protein sequence ID" value="AGF88356.1"/>
    <property type="molecule type" value="Genomic_DNA"/>
</dbReference>
<gene>
    <name evidence="2" type="ORF">SP076_00125</name>
</gene>
<name>S4TP22_9CAUD</name>
<evidence type="ECO:0000313" key="2">
    <source>
        <dbReference type="EMBL" id="AGF88356.1"/>
    </source>
</evidence>
<protein>
    <submittedName>
        <fullName evidence="2">Uncharacterized protein</fullName>
    </submittedName>
</protein>
<dbReference type="KEGG" id="vg:16254537"/>
<feature type="region of interest" description="Disordered" evidence="1">
    <location>
        <begin position="74"/>
        <end position="99"/>
    </location>
</feature>
<sequence length="99" mass="10948">MKIQKFGTINFTEDGFPKPSNFDFNASAQEIAASQDIKVKVLLMIMAIRDHLNESIKQIQKDIDKASLSDSGDFSIPVGKSTKSPEEIVSESLSRIMAK</sequence>
<proteinExistence type="predicted"/>